<organism evidence="1 2">
    <name type="scientific">Salmonella enterica subsp. enterica serovar Senftenberg str. A4-543</name>
    <dbReference type="NCBI Taxonomy" id="913082"/>
    <lineage>
        <taxon>Bacteria</taxon>
        <taxon>Pseudomonadati</taxon>
        <taxon>Pseudomonadota</taxon>
        <taxon>Gammaproteobacteria</taxon>
        <taxon>Enterobacterales</taxon>
        <taxon>Enterobacteriaceae</taxon>
        <taxon>Salmonella</taxon>
    </lineage>
</organism>
<dbReference type="AlphaFoldDB" id="G5R1A5"/>
<evidence type="ECO:0000313" key="2">
    <source>
        <dbReference type="Proteomes" id="UP000005065"/>
    </source>
</evidence>
<sequence length="39" mass="4355">FTENYINHIRTEGISGYYVSSAHPELNITSGWCVLLTPA</sequence>
<evidence type="ECO:0000313" key="1">
    <source>
        <dbReference type="EMBL" id="EHC87281.1"/>
    </source>
</evidence>
<reference evidence="1 2" key="1">
    <citation type="journal article" date="2011" name="BMC Genomics">
        <title>Genome sequencing reveals diversification of virulence factor content and possible host adaptation in distinct subpopulations of Salmonella enterica.</title>
        <authorList>
            <person name="den Bakker H.C."/>
            <person name="Moreno Switt A.I."/>
            <person name="Govoni G."/>
            <person name="Cummings C.A."/>
            <person name="Ranieri M.L."/>
            <person name="Degoricija L."/>
            <person name="Hoelzer K."/>
            <person name="Rodriguez-Rivera L.D."/>
            <person name="Brown S."/>
            <person name="Bolchacova E."/>
            <person name="Furtado M.R."/>
            <person name="Wiedmann M."/>
        </authorList>
    </citation>
    <scope>NUCLEOTIDE SEQUENCE [LARGE SCALE GENOMIC DNA]</scope>
    <source>
        <strain evidence="1 2">A4-543</strain>
    </source>
</reference>
<feature type="non-terminal residue" evidence="1">
    <location>
        <position position="1"/>
    </location>
</feature>
<accession>G5R1A5</accession>
<comment type="caution">
    <text evidence="1">The sequence shown here is derived from an EMBL/GenBank/DDBJ whole genome shotgun (WGS) entry which is preliminary data.</text>
</comment>
<dbReference type="Proteomes" id="UP000005065">
    <property type="component" value="Unassembled WGS sequence"/>
</dbReference>
<protein>
    <submittedName>
        <fullName evidence="1">Uncharacterized protein</fullName>
    </submittedName>
</protein>
<gene>
    <name evidence="1" type="ORF">LTSESEN_3077</name>
</gene>
<name>G5R1A5_SALSE</name>
<proteinExistence type="predicted"/>
<dbReference type="EMBL" id="AFCU01000998">
    <property type="protein sequence ID" value="EHC87281.1"/>
    <property type="molecule type" value="Genomic_DNA"/>
</dbReference>